<protein>
    <submittedName>
        <fullName evidence="1">Uncharacterized protein</fullName>
    </submittedName>
</protein>
<evidence type="ECO:0000313" key="2">
    <source>
        <dbReference type="Proteomes" id="UP000193577"/>
    </source>
</evidence>
<dbReference type="AlphaFoldDB" id="A0AA91PC03"/>
<sequence>MDTAELPHGWRSRLITWDMRSSDPANPRFVEPHDLVASKLVAGREKDFVFAAALIDARLVELDTLAERAKNLPSSSARVLKWLEAYRRG</sequence>
<dbReference type="EMBL" id="NCXO01000048">
    <property type="protein sequence ID" value="OSC30603.1"/>
    <property type="molecule type" value="Genomic_DNA"/>
</dbReference>
<accession>A0AA91PC03</accession>
<dbReference type="Proteomes" id="UP000193577">
    <property type="component" value="Unassembled WGS sequence"/>
</dbReference>
<gene>
    <name evidence="1" type="ORF">B8W67_16840</name>
</gene>
<evidence type="ECO:0000313" key="1">
    <source>
        <dbReference type="EMBL" id="OSC30603.1"/>
    </source>
</evidence>
<keyword evidence="2" id="KW-1185">Reference proteome</keyword>
<organism evidence="1 2">
    <name type="scientific">Mycolicibacillus koreensis</name>
    <dbReference type="NCBI Taxonomy" id="1069220"/>
    <lineage>
        <taxon>Bacteria</taxon>
        <taxon>Bacillati</taxon>
        <taxon>Actinomycetota</taxon>
        <taxon>Actinomycetes</taxon>
        <taxon>Mycobacteriales</taxon>
        <taxon>Mycobacteriaceae</taxon>
        <taxon>Mycolicibacillus</taxon>
    </lineage>
</organism>
<reference evidence="1 2" key="1">
    <citation type="submission" date="2017-04" db="EMBL/GenBank/DDBJ databases">
        <title>The new phylogeny of genus Mycobacterium.</title>
        <authorList>
            <person name="Tortoli E."/>
            <person name="Trovato A."/>
            <person name="Cirillo D.M."/>
        </authorList>
    </citation>
    <scope>NUCLEOTIDE SEQUENCE [LARGE SCALE GENOMIC DNA]</scope>
    <source>
        <strain evidence="1 2">KCTC 19819</strain>
    </source>
</reference>
<proteinExistence type="predicted"/>
<comment type="caution">
    <text evidence="1">The sequence shown here is derived from an EMBL/GenBank/DDBJ whole genome shotgun (WGS) entry which is preliminary data.</text>
</comment>
<name>A0AA91PC03_9MYCO</name>